<feature type="transmembrane region" description="Helical" evidence="9">
    <location>
        <begin position="383"/>
        <end position="402"/>
    </location>
</feature>
<feature type="domain" description="Glycosyltransferase RgtA/B/C/D-like" evidence="10">
    <location>
        <begin position="84"/>
        <end position="246"/>
    </location>
</feature>
<evidence type="ECO:0000256" key="6">
    <source>
        <dbReference type="ARBA" id="ARBA00022989"/>
    </source>
</evidence>
<feature type="transmembrane region" description="Helical" evidence="9">
    <location>
        <begin position="184"/>
        <end position="201"/>
    </location>
</feature>
<dbReference type="InterPro" id="IPR050297">
    <property type="entry name" value="LipidA_mod_glycosyltrf_83"/>
</dbReference>
<dbReference type="PANTHER" id="PTHR33908:SF3">
    <property type="entry name" value="UNDECAPRENYL PHOSPHATE-ALPHA-4-AMINO-4-DEOXY-L-ARABINOSE ARABINOSYL TRANSFERASE"/>
    <property type="match status" value="1"/>
</dbReference>
<comment type="subcellular location">
    <subcellularLocation>
        <location evidence="1">Cell membrane</location>
        <topology evidence="1">Multi-pass membrane protein</topology>
    </subcellularLocation>
</comment>
<keyword evidence="5 9" id="KW-0812">Transmembrane</keyword>
<evidence type="ECO:0000256" key="7">
    <source>
        <dbReference type="ARBA" id="ARBA00023136"/>
    </source>
</evidence>
<feature type="transmembrane region" description="Helical" evidence="9">
    <location>
        <begin position="102"/>
        <end position="122"/>
    </location>
</feature>
<feature type="transmembrane region" description="Helical" evidence="9">
    <location>
        <begin position="435"/>
        <end position="456"/>
    </location>
</feature>
<evidence type="ECO:0000259" key="10">
    <source>
        <dbReference type="Pfam" id="PF13231"/>
    </source>
</evidence>
<feature type="transmembrane region" description="Helical" evidence="9">
    <location>
        <begin position="350"/>
        <end position="371"/>
    </location>
</feature>
<accession>A0A5P8KEA1</accession>
<dbReference type="Proteomes" id="UP000327294">
    <property type="component" value="Chromosome"/>
</dbReference>
<feature type="transmembrane region" description="Helical" evidence="9">
    <location>
        <begin position="409"/>
        <end position="429"/>
    </location>
</feature>
<evidence type="ECO:0000256" key="8">
    <source>
        <dbReference type="SAM" id="MobiDB-lite"/>
    </source>
</evidence>
<dbReference type="PANTHER" id="PTHR33908">
    <property type="entry name" value="MANNOSYLTRANSFERASE YKCB-RELATED"/>
    <property type="match status" value="1"/>
</dbReference>
<feature type="compositionally biased region" description="Gly residues" evidence="8">
    <location>
        <begin position="560"/>
        <end position="584"/>
    </location>
</feature>
<gene>
    <name evidence="12" type="ORF">F9278_41615</name>
</gene>
<dbReference type="GO" id="GO:0016763">
    <property type="term" value="F:pentosyltransferase activity"/>
    <property type="evidence" value="ECO:0007669"/>
    <property type="project" value="TreeGrafter"/>
</dbReference>
<dbReference type="Pfam" id="PF24878">
    <property type="entry name" value="YkcB_C"/>
    <property type="match status" value="1"/>
</dbReference>
<keyword evidence="7 9" id="KW-0472">Membrane</keyword>
<feature type="compositionally biased region" description="Gly residues" evidence="8">
    <location>
        <begin position="527"/>
        <end position="536"/>
    </location>
</feature>
<feature type="transmembrane region" description="Helical" evidence="9">
    <location>
        <begin position="318"/>
        <end position="338"/>
    </location>
</feature>
<dbReference type="GO" id="GO:0005886">
    <property type="term" value="C:plasma membrane"/>
    <property type="evidence" value="ECO:0007669"/>
    <property type="project" value="UniProtKB-SubCell"/>
</dbReference>
<dbReference type="RefSeq" id="WP_152172933.1">
    <property type="nucleotide sequence ID" value="NZ_CP045096.1"/>
</dbReference>
<dbReference type="KEGG" id="sphv:F9278_41615"/>
<evidence type="ECO:0000256" key="5">
    <source>
        <dbReference type="ARBA" id="ARBA00022692"/>
    </source>
</evidence>
<evidence type="ECO:0000256" key="9">
    <source>
        <dbReference type="SAM" id="Phobius"/>
    </source>
</evidence>
<evidence type="ECO:0000259" key="11">
    <source>
        <dbReference type="Pfam" id="PF24878"/>
    </source>
</evidence>
<protein>
    <submittedName>
        <fullName evidence="12">Phospholipid carrier-dependent glycosyltransferase</fullName>
    </submittedName>
</protein>
<feature type="transmembrane region" description="Helical" evidence="9">
    <location>
        <begin position="159"/>
        <end position="177"/>
    </location>
</feature>
<dbReference type="AlphaFoldDB" id="A0A5P8KEA1"/>
<reference evidence="12 13" key="1">
    <citation type="submission" date="2019-10" db="EMBL/GenBank/DDBJ databases">
        <title>Streptomyces sp. strain GY16 isolated from leaves of Broussonetia papyrifera.</title>
        <authorList>
            <person name="Mo P."/>
        </authorList>
    </citation>
    <scope>NUCLEOTIDE SEQUENCE [LARGE SCALE GENOMIC DNA]</scope>
    <source>
        <strain evidence="12 13">GY16</strain>
    </source>
</reference>
<keyword evidence="3" id="KW-0328">Glycosyltransferase</keyword>
<feature type="compositionally biased region" description="Low complexity" evidence="8">
    <location>
        <begin position="545"/>
        <end position="559"/>
    </location>
</feature>
<proteinExistence type="predicted"/>
<feature type="region of interest" description="Disordered" evidence="8">
    <location>
        <begin position="724"/>
        <end position="743"/>
    </location>
</feature>
<keyword evidence="6 9" id="KW-1133">Transmembrane helix</keyword>
<feature type="transmembrane region" description="Helical" evidence="9">
    <location>
        <begin position="207"/>
        <end position="227"/>
    </location>
</feature>
<dbReference type="InterPro" id="IPR038731">
    <property type="entry name" value="RgtA/B/C-like"/>
</dbReference>
<feature type="domain" description="Putative mannosyltransferase YkcA/B-like C-terminal" evidence="11">
    <location>
        <begin position="624"/>
        <end position="718"/>
    </location>
</feature>
<evidence type="ECO:0000313" key="12">
    <source>
        <dbReference type="EMBL" id="QFR01606.1"/>
    </source>
</evidence>
<organism evidence="12 13">
    <name type="scientific">Streptomyces phaeolivaceus</name>
    <dbReference type="NCBI Taxonomy" id="2653200"/>
    <lineage>
        <taxon>Bacteria</taxon>
        <taxon>Bacillati</taxon>
        <taxon>Actinomycetota</taxon>
        <taxon>Actinomycetes</taxon>
        <taxon>Kitasatosporales</taxon>
        <taxon>Streptomycetaceae</taxon>
        <taxon>Streptomyces</taxon>
    </lineage>
</organism>
<feature type="transmembrane region" description="Helical" evidence="9">
    <location>
        <begin position="25"/>
        <end position="45"/>
    </location>
</feature>
<dbReference type="Pfam" id="PF13231">
    <property type="entry name" value="PMT_2"/>
    <property type="match status" value="1"/>
</dbReference>
<keyword evidence="4 12" id="KW-0808">Transferase</keyword>
<keyword evidence="13" id="KW-1185">Reference proteome</keyword>
<dbReference type="EMBL" id="CP045096">
    <property type="protein sequence ID" value="QFR01606.1"/>
    <property type="molecule type" value="Genomic_DNA"/>
</dbReference>
<name>A0A5P8KEA1_9ACTN</name>
<dbReference type="GO" id="GO:0010041">
    <property type="term" value="P:response to iron(III) ion"/>
    <property type="evidence" value="ECO:0007669"/>
    <property type="project" value="TreeGrafter"/>
</dbReference>
<evidence type="ECO:0000256" key="3">
    <source>
        <dbReference type="ARBA" id="ARBA00022676"/>
    </source>
</evidence>
<dbReference type="InterPro" id="IPR056785">
    <property type="entry name" value="YkcA/B-like_C"/>
</dbReference>
<evidence type="ECO:0000256" key="1">
    <source>
        <dbReference type="ARBA" id="ARBA00004651"/>
    </source>
</evidence>
<keyword evidence="2" id="KW-1003">Cell membrane</keyword>
<feature type="transmembrane region" description="Helical" evidence="9">
    <location>
        <begin position="134"/>
        <end position="153"/>
    </location>
</feature>
<feature type="region of interest" description="Disordered" evidence="8">
    <location>
        <begin position="519"/>
        <end position="617"/>
    </location>
</feature>
<feature type="transmembrane region" description="Helical" evidence="9">
    <location>
        <begin position="463"/>
        <end position="484"/>
    </location>
</feature>
<feature type="transmembrane region" description="Helical" evidence="9">
    <location>
        <begin position="232"/>
        <end position="253"/>
    </location>
</feature>
<sequence>MTHTAEAPPSTVTLLPGTRRALPSWAAPAALGAILLLSALLYGWALGSLGWGNSYYSAAVKSMGRNWTNFLFGSFDPAGVVTVDKPPAALWPQVVSSKIFGMHGWALILPQVVEGVAAVLVLHRTVRRWAGEGAALLAALVMTLTPITVAINRDNNPDTLLVLFLVAAAYALTRALQAGSDRHATWWLCASGFLIGCGFLTKMMAAWMVLPALAAAWLVGASGTWLVRGGRLLIAGAVCAVSSLWWVAVVAWWPGERPYIGGSTDGGAWDLVTGYNGFGRIFGESAGPGGGGLGALGGGFGGEAGLLRLFNDQVGGQISWLLPASAVALALAVAGAVLRRRGSGSAGEALAGSGWVLWGTWLVVCGLVFSTQEGIFHPYYTTQLAPAVAALTAGLVTALVRAHRAGARWALPLGAGTVLVTVVWAAVVIRRVPSWHGWLAWVVLVVGLVAVGLLVAASRTVRLAPVALGGALLAALFAPAAWAVSVPGGSGSAMGGSNPTAGPATMPFAAGSLPGAGGGTFDLPRGFGTGGSGAPGGSSDELPQGMPSEMPSGMPSGMPGFPGAGGGNGSGSGGGNGSGSGSGSSGSLPSFPGFGGGSGSGGARGGFGGPGDDTELSSDQRKILTYVTEHSGDARITLAVEGGSQGAAGFILNSDETVIGMGGFAGSDDAPSVAQLRKWTTSGELRYILGSDSSGGMAAMLGGENGAASQRSTWIKDHCAKVSPKAYGGSSSSGSGDGSAAGGMMGRTGTTLYDCAADSSAK</sequence>
<evidence type="ECO:0000256" key="2">
    <source>
        <dbReference type="ARBA" id="ARBA00022475"/>
    </source>
</evidence>
<evidence type="ECO:0000256" key="4">
    <source>
        <dbReference type="ARBA" id="ARBA00022679"/>
    </source>
</evidence>
<feature type="compositionally biased region" description="Gly residues" evidence="8">
    <location>
        <begin position="593"/>
        <end position="611"/>
    </location>
</feature>
<dbReference type="GO" id="GO:0009103">
    <property type="term" value="P:lipopolysaccharide biosynthetic process"/>
    <property type="evidence" value="ECO:0007669"/>
    <property type="project" value="UniProtKB-ARBA"/>
</dbReference>
<evidence type="ECO:0000313" key="13">
    <source>
        <dbReference type="Proteomes" id="UP000327294"/>
    </source>
</evidence>